<dbReference type="EMBL" id="VSRR010022095">
    <property type="protein sequence ID" value="MPC64436.1"/>
    <property type="molecule type" value="Genomic_DNA"/>
</dbReference>
<sequence>MERPCEEGTHSVIIHGVSTHINVNLIEVPAGFHGLKNGVTQELFATDPTQQLMAVVSTLAVKANLSATVSALNNEVAASKNQQHIVRSGTFPVAPTPSSVSGAKWDQGESDVCQQSLCNPPQEEDNAAGQCAGATAPSPRMDAPTKPVKGATQQPRGPSEMAPASPASESKSPEADRDENAAGEWTLVSCKKRCCSSPTPAQTASPKPDQGHLMAAVQILMEQMSRLTSGCGWPEDPDATPSQ</sequence>
<feature type="compositionally biased region" description="Low complexity" evidence="1">
    <location>
        <begin position="158"/>
        <end position="170"/>
    </location>
</feature>
<feature type="compositionally biased region" description="Basic and acidic residues" evidence="1">
    <location>
        <begin position="171"/>
        <end position="180"/>
    </location>
</feature>
<proteinExistence type="predicted"/>
<protein>
    <submittedName>
        <fullName evidence="2">Uncharacterized protein</fullName>
    </submittedName>
</protein>
<keyword evidence="3" id="KW-1185">Reference proteome</keyword>
<accession>A0A5B7H3H7</accession>
<evidence type="ECO:0000256" key="1">
    <source>
        <dbReference type="SAM" id="MobiDB-lite"/>
    </source>
</evidence>
<dbReference type="Proteomes" id="UP000324222">
    <property type="component" value="Unassembled WGS sequence"/>
</dbReference>
<feature type="region of interest" description="Disordered" evidence="1">
    <location>
        <begin position="112"/>
        <end position="183"/>
    </location>
</feature>
<dbReference type="AlphaFoldDB" id="A0A5B7H3H7"/>
<evidence type="ECO:0000313" key="2">
    <source>
        <dbReference type="EMBL" id="MPC64436.1"/>
    </source>
</evidence>
<name>A0A5B7H3H7_PORTR</name>
<organism evidence="2 3">
    <name type="scientific">Portunus trituberculatus</name>
    <name type="common">Swimming crab</name>
    <name type="synonym">Neptunus trituberculatus</name>
    <dbReference type="NCBI Taxonomy" id="210409"/>
    <lineage>
        <taxon>Eukaryota</taxon>
        <taxon>Metazoa</taxon>
        <taxon>Ecdysozoa</taxon>
        <taxon>Arthropoda</taxon>
        <taxon>Crustacea</taxon>
        <taxon>Multicrustacea</taxon>
        <taxon>Malacostraca</taxon>
        <taxon>Eumalacostraca</taxon>
        <taxon>Eucarida</taxon>
        <taxon>Decapoda</taxon>
        <taxon>Pleocyemata</taxon>
        <taxon>Brachyura</taxon>
        <taxon>Eubrachyura</taxon>
        <taxon>Portunoidea</taxon>
        <taxon>Portunidae</taxon>
        <taxon>Portuninae</taxon>
        <taxon>Portunus</taxon>
    </lineage>
</organism>
<comment type="caution">
    <text evidence="2">The sequence shown here is derived from an EMBL/GenBank/DDBJ whole genome shotgun (WGS) entry which is preliminary data.</text>
</comment>
<evidence type="ECO:0000313" key="3">
    <source>
        <dbReference type="Proteomes" id="UP000324222"/>
    </source>
</evidence>
<reference evidence="2 3" key="1">
    <citation type="submission" date="2019-05" db="EMBL/GenBank/DDBJ databases">
        <title>Another draft genome of Portunus trituberculatus and its Hox gene families provides insights of decapod evolution.</title>
        <authorList>
            <person name="Jeong J.-H."/>
            <person name="Song I."/>
            <person name="Kim S."/>
            <person name="Choi T."/>
            <person name="Kim D."/>
            <person name="Ryu S."/>
            <person name="Kim W."/>
        </authorList>
    </citation>
    <scope>NUCLEOTIDE SEQUENCE [LARGE SCALE GENOMIC DNA]</scope>
    <source>
        <tissue evidence="2">Muscle</tissue>
    </source>
</reference>
<gene>
    <name evidence="2" type="ORF">E2C01_058552</name>
</gene>